<organism evidence="2 3">
    <name type="scientific">Marinibacterium profundimaris</name>
    <dbReference type="NCBI Taxonomy" id="1679460"/>
    <lineage>
        <taxon>Bacteria</taxon>
        <taxon>Pseudomonadati</taxon>
        <taxon>Pseudomonadota</taxon>
        <taxon>Alphaproteobacteria</taxon>
        <taxon>Rhodobacterales</taxon>
        <taxon>Paracoccaceae</taxon>
        <taxon>Marinibacterium</taxon>
    </lineage>
</organism>
<evidence type="ECO:0000313" key="3">
    <source>
        <dbReference type="Proteomes" id="UP000215377"/>
    </source>
</evidence>
<dbReference type="PROSITE" id="PS50995">
    <property type="entry name" value="HTH_MARR_2"/>
    <property type="match status" value="1"/>
</dbReference>
<dbReference type="PANTHER" id="PTHR33164:SF43">
    <property type="entry name" value="HTH-TYPE TRANSCRIPTIONAL REPRESSOR YETL"/>
    <property type="match status" value="1"/>
</dbReference>
<gene>
    <name evidence="2" type="ORF">ATO3_00165</name>
</gene>
<protein>
    <submittedName>
        <fullName evidence="2">MarR family transcriptional regulator</fullName>
    </submittedName>
</protein>
<comment type="caution">
    <text evidence="2">The sequence shown here is derived from an EMBL/GenBank/DDBJ whole genome shotgun (WGS) entry which is preliminary data.</text>
</comment>
<evidence type="ECO:0000259" key="1">
    <source>
        <dbReference type="PROSITE" id="PS50995"/>
    </source>
</evidence>
<dbReference type="InterPro" id="IPR036388">
    <property type="entry name" value="WH-like_DNA-bd_sf"/>
</dbReference>
<dbReference type="PANTHER" id="PTHR33164">
    <property type="entry name" value="TRANSCRIPTIONAL REGULATOR, MARR FAMILY"/>
    <property type="match status" value="1"/>
</dbReference>
<dbReference type="RefSeq" id="WP_037372012.1">
    <property type="nucleotide sequence ID" value="NZ_AQQR01000001.1"/>
</dbReference>
<dbReference type="OrthoDB" id="9806864at2"/>
<dbReference type="Proteomes" id="UP000215377">
    <property type="component" value="Unassembled WGS sequence"/>
</dbReference>
<dbReference type="AlphaFoldDB" id="A0A225NQC3"/>
<feature type="domain" description="HTH marR-type" evidence="1">
    <location>
        <begin position="19"/>
        <end position="151"/>
    </location>
</feature>
<evidence type="ECO:0000313" key="2">
    <source>
        <dbReference type="EMBL" id="OWU77204.1"/>
    </source>
</evidence>
<dbReference type="Pfam" id="PF12802">
    <property type="entry name" value="MarR_2"/>
    <property type="match status" value="1"/>
</dbReference>
<name>A0A225NQC3_9RHOB</name>
<dbReference type="SMART" id="SM00347">
    <property type="entry name" value="HTH_MARR"/>
    <property type="match status" value="1"/>
</dbReference>
<dbReference type="Gene3D" id="1.10.10.10">
    <property type="entry name" value="Winged helix-like DNA-binding domain superfamily/Winged helix DNA-binding domain"/>
    <property type="match status" value="1"/>
</dbReference>
<reference evidence="2 3" key="1">
    <citation type="submission" date="2013-04" db="EMBL/GenBank/DDBJ databases">
        <title>Oceanicola sp. 22II1-22F33 Genome Sequencing.</title>
        <authorList>
            <person name="Lai Q."/>
            <person name="Li G."/>
            <person name="Shao Z."/>
        </authorList>
    </citation>
    <scope>NUCLEOTIDE SEQUENCE [LARGE SCALE GENOMIC DNA]</scope>
    <source>
        <strain evidence="2 3">22II1-22F33</strain>
    </source>
</reference>
<dbReference type="InterPro" id="IPR036390">
    <property type="entry name" value="WH_DNA-bd_sf"/>
</dbReference>
<dbReference type="GO" id="GO:0003700">
    <property type="term" value="F:DNA-binding transcription factor activity"/>
    <property type="evidence" value="ECO:0007669"/>
    <property type="project" value="InterPro"/>
</dbReference>
<accession>A0A225NQC3</accession>
<proteinExistence type="predicted"/>
<dbReference type="GO" id="GO:0006950">
    <property type="term" value="P:response to stress"/>
    <property type="evidence" value="ECO:0007669"/>
    <property type="project" value="TreeGrafter"/>
</dbReference>
<keyword evidence="3" id="KW-1185">Reference proteome</keyword>
<dbReference type="InterPro" id="IPR000835">
    <property type="entry name" value="HTH_MarR-typ"/>
</dbReference>
<dbReference type="SUPFAM" id="SSF46785">
    <property type="entry name" value="Winged helix' DNA-binding domain"/>
    <property type="match status" value="1"/>
</dbReference>
<dbReference type="InterPro" id="IPR039422">
    <property type="entry name" value="MarR/SlyA-like"/>
</dbReference>
<sequence length="161" mass="17873">MSKAAKVLPDEGTGKRGPDGYLGYLLRQAANGYRHRVETSLRETGLTQPQFAALTMLDAYPEHSSADLARIALLTPQTMSTIMQNLENAALIRRHPHQEHGRKRRIELTDAGRQVLVRAKRLVYALETDLAEGFSEEEQRTVRRWLVAAGGRSLEGGAAKP</sequence>
<dbReference type="EMBL" id="AQQR01000001">
    <property type="protein sequence ID" value="OWU77204.1"/>
    <property type="molecule type" value="Genomic_DNA"/>
</dbReference>